<dbReference type="Gene3D" id="3.60.130.10">
    <property type="entry name" value="Clavaminate synthase-like"/>
    <property type="match status" value="1"/>
</dbReference>
<dbReference type="InterPro" id="IPR050411">
    <property type="entry name" value="AlphaKG_dependent_hydroxylases"/>
</dbReference>
<keyword evidence="2" id="KW-0560">Oxidoreductase</keyword>
<dbReference type="InterPro" id="IPR042098">
    <property type="entry name" value="TauD-like_sf"/>
</dbReference>
<evidence type="ECO:0000313" key="6">
    <source>
        <dbReference type="Proteomes" id="UP001493153"/>
    </source>
</evidence>
<keyword evidence="3" id="KW-0045">Antibiotic biosynthesis</keyword>
<organism evidence="5 6">
    <name type="scientific">Mycetohabitans rhizoxinica</name>
    <dbReference type="NCBI Taxonomy" id="412963"/>
    <lineage>
        <taxon>Bacteria</taxon>
        <taxon>Pseudomonadati</taxon>
        <taxon>Pseudomonadota</taxon>
        <taxon>Betaproteobacteria</taxon>
        <taxon>Burkholderiales</taxon>
        <taxon>Burkholderiaceae</taxon>
        <taxon>Mycetohabitans</taxon>
    </lineage>
</organism>
<feature type="domain" description="TauD/TfdA-like" evidence="4">
    <location>
        <begin position="40"/>
        <end position="279"/>
    </location>
</feature>
<name>A0ABZ2PZK0_9BURK</name>
<protein>
    <submittedName>
        <fullName evidence="5">TauD/TfdA family dioxygenase</fullName>
    </submittedName>
</protein>
<dbReference type="SUPFAM" id="SSF51197">
    <property type="entry name" value="Clavaminate synthase-like"/>
    <property type="match status" value="1"/>
</dbReference>
<dbReference type="InterPro" id="IPR003819">
    <property type="entry name" value="TauD/TfdA-like"/>
</dbReference>
<reference evidence="5 6" key="1">
    <citation type="submission" date="2020-09" db="EMBL/GenBank/DDBJ databases">
        <title>Genome sequences of Mycetohabitans spp.</title>
        <authorList>
            <person name="Carter M.E."/>
            <person name="Carpenter S.C.D."/>
            <person name="Bogdanove A.J."/>
        </authorList>
    </citation>
    <scope>NUCLEOTIDE SEQUENCE [LARGE SCALE GENOMIC DNA]</scope>
    <source>
        <strain evidence="5 6">B12</strain>
    </source>
</reference>
<comment type="cofactor">
    <cofactor evidence="1">
        <name>Fe(2+)</name>
        <dbReference type="ChEBI" id="CHEBI:29033"/>
    </cofactor>
</comment>
<sequence length="412" mass="47052">MEDSYRDVIVRNLADSERHAFTNETQTPLVIEAKNHKSLEFLHSLMKENSSIIISDVEKYGAVLFRGFDVRSPKDFENQILSIHGMKGMNNVMMSEPGRIIVDGTRYVMYTNKYFKTGGTLSPVGGFHCENYYVPDVPRFISFFCERASFFGGETGLINTARLYDGLPNELKDKLEKQACLVKAFSISEIKNRYHVTDNYLKGFLLKNGMRIIDHMGNEYAIMYKPSVITHPATKERALNINLSAELNKFGLYKELLNEFLPDYSSLQWSVHRFAWRFPGATDAIFLVSNPMALWIYCYSHLKRLFNINHRNKIPDVDGLRVGDIFEPDDVKLIAKLMRRHYSSFLWRRGDFIIIDNLKMAHAGMPGFGPRRLKAIICNPTSITYGKGASGIHTSISDDLIECLGVKILKNG</sequence>
<evidence type="ECO:0000256" key="1">
    <source>
        <dbReference type="ARBA" id="ARBA00001954"/>
    </source>
</evidence>
<evidence type="ECO:0000256" key="2">
    <source>
        <dbReference type="ARBA" id="ARBA00023002"/>
    </source>
</evidence>
<dbReference type="Proteomes" id="UP001493153">
    <property type="component" value="Chromosome"/>
</dbReference>
<gene>
    <name evidence="5" type="ORF">IHE29_15100</name>
</gene>
<evidence type="ECO:0000259" key="4">
    <source>
        <dbReference type="Pfam" id="PF02668"/>
    </source>
</evidence>
<keyword evidence="6" id="KW-1185">Reference proteome</keyword>
<keyword evidence="5" id="KW-0223">Dioxygenase</keyword>
<dbReference type="PANTHER" id="PTHR10696:SF56">
    <property type="entry name" value="TAUD_TFDA-LIKE DOMAIN-CONTAINING PROTEIN"/>
    <property type="match status" value="1"/>
</dbReference>
<accession>A0ABZ2PZK0</accession>
<dbReference type="EMBL" id="CP062176">
    <property type="protein sequence ID" value="WXK40517.1"/>
    <property type="molecule type" value="Genomic_DNA"/>
</dbReference>
<dbReference type="Pfam" id="PF02668">
    <property type="entry name" value="TauD"/>
    <property type="match status" value="1"/>
</dbReference>
<evidence type="ECO:0000313" key="5">
    <source>
        <dbReference type="EMBL" id="WXK40517.1"/>
    </source>
</evidence>
<dbReference type="GO" id="GO:0051213">
    <property type="term" value="F:dioxygenase activity"/>
    <property type="evidence" value="ECO:0007669"/>
    <property type="project" value="UniProtKB-KW"/>
</dbReference>
<evidence type="ECO:0000256" key="3">
    <source>
        <dbReference type="ARBA" id="ARBA00023194"/>
    </source>
</evidence>
<dbReference type="RefSeq" id="WP_338911148.1">
    <property type="nucleotide sequence ID" value="NZ_CP062176.1"/>
</dbReference>
<dbReference type="PANTHER" id="PTHR10696">
    <property type="entry name" value="GAMMA-BUTYROBETAINE HYDROXYLASE-RELATED"/>
    <property type="match status" value="1"/>
</dbReference>
<proteinExistence type="predicted"/>